<feature type="region of interest" description="Disordered" evidence="1">
    <location>
        <begin position="1"/>
        <end position="26"/>
    </location>
</feature>
<dbReference type="Proteomes" id="UP000324241">
    <property type="component" value="Unassembled WGS sequence"/>
</dbReference>
<evidence type="ECO:0000313" key="4">
    <source>
        <dbReference type="Proteomes" id="UP000308092"/>
    </source>
</evidence>
<dbReference type="OrthoDB" id="4586300at2759"/>
<sequence>MAGDDDQNQHHHNNTARVWPDDDNPFDAFRRFADEQVASMLQSVVGLPSMVNPPSSGQWSVFTDDPCYARDSNYRQRQNDDATGNGEQPSGSGAANDAANNPPCRSENHWRTHRFRRHEVSDIDSFVDSFFDKFWFDDRFSRFFHPYQRPMFSSVIRDEPHAWPVTYLMFSPYSPLHLERQAQYRSHRDRGLFSSLMSSLKPSSDSDQSEPQWREAFEDLLRLENGKPVLDRSPTDISKQESGKEWLQGLVKRGSLGDRWAYVPGTDGRSWSTIMFGGSSSKEDDHKQLENEDLDNNVKAEFSWDFKEPESVTELDIYDRFLNDIEARGREFFRARDSPLLRLLLEDRQGAKDNHTPSQIESRHEDTDNWLELVSGGQTNPVPDTAPATEQSTSNQSAIVETSTAEQQPYVISKKSTTQRVRLADGSIQTKTIKTKRFSDGYEESNESVEVVNPSQHNRVPADQENEPAPDQNKSGWFWKGN</sequence>
<dbReference type="STRING" id="1220188.A0A4S3JB41"/>
<feature type="region of interest" description="Disordered" evidence="1">
    <location>
        <begin position="373"/>
        <end position="406"/>
    </location>
</feature>
<dbReference type="Proteomes" id="UP000308092">
    <property type="component" value="Unassembled WGS sequence"/>
</dbReference>
<reference evidence="3 4" key="1">
    <citation type="submission" date="2019-03" db="EMBL/GenBank/DDBJ databases">
        <title>The genome sequence of a newly discovered highly antifungal drug resistant Aspergillus species, Aspergillus tanneri NIH 1004.</title>
        <authorList>
            <person name="Mounaud S."/>
            <person name="Singh I."/>
            <person name="Joardar V."/>
            <person name="Pakala S."/>
            <person name="Pakala S."/>
            <person name="Venepally P."/>
            <person name="Hoover J."/>
            <person name="Nierman W."/>
            <person name="Chung J."/>
            <person name="Losada L."/>
        </authorList>
    </citation>
    <scope>NUCLEOTIDE SEQUENCE [LARGE SCALE GENOMIC DNA]</scope>
    <source>
        <strain evidence="3 4">NIH1004</strain>
    </source>
</reference>
<evidence type="ECO:0000313" key="2">
    <source>
        <dbReference type="EMBL" id="KAA8643045.1"/>
    </source>
</evidence>
<dbReference type="GeneID" id="54332509"/>
<gene>
    <name evidence="2" type="ORF">ATNIH1004_009807</name>
    <name evidence="3" type="ORF">EYZ11_008252</name>
</gene>
<name>A0A4S3JB41_9EURO</name>
<keyword evidence="4" id="KW-1185">Reference proteome</keyword>
<feature type="region of interest" description="Disordered" evidence="1">
    <location>
        <begin position="70"/>
        <end position="108"/>
    </location>
</feature>
<reference evidence="2 5" key="2">
    <citation type="submission" date="2019-08" db="EMBL/GenBank/DDBJ databases">
        <title>The genome sequence of a newly discovered highly antifungal drug resistant Aspergillus species, Aspergillus tanneri NIH 1004.</title>
        <authorList>
            <person name="Mounaud S."/>
            <person name="Singh I."/>
            <person name="Joardar V."/>
            <person name="Pakala S."/>
            <person name="Pakala S."/>
            <person name="Venepally P."/>
            <person name="Chung J.K."/>
            <person name="Losada L."/>
            <person name="Nierman W.C."/>
        </authorList>
    </citation>
    <scope>NUCLEOTIDE SEQUENCE [LARGE SCALE GENOMIC DNA]</scope>
    <source>
        <strain evidence="2 5">NIH1004</strain>
    </source>
</reference>
<dbReference type="VEuPathDB" id="FungiDB:EYZ11_008252"/>
<organism evidence="3 4">
    <name type="scientific">Aspergillus tanneri</name>
    <dbReference type="NCBI Taxonomy" id="1220188"/>
    <lineage>
        <taxon>Eukaryota</taxon>
        <taxon>Fungi</taxon>
        <taxon>Dikarya</taxon>
        <taxon>Ascomycota</taxon>
        <taxon>Pezizomycotina</taxon>
        <taxon>Eurotiomycetes</taxon>
        <taxon>Eurotiomycetidae</taxon>
        <taxon>Eurotiales</taxon>
        <taxon>Aspergillaceae</taxon>
        <taxon>Aspergillus</taxon>
        <taxon>Aspergillus subgen. Circumdati</taxon>
    </lineage>
</organism>
<proteinExistence type="predicted"/>
<evidence type="ECO:0000256" key="1">
    <source>
        <dbReference type="SAM" id="MobiDB-lite"/>
    </source>
</evidence>
<dbReference type="EMBL" id="SOSA01000347">
    <property type="protein sequence ID" value="THC92270.1"/>
    <property type="molecule type" value="Genomic_DNA"/>
</dbReference>
<accession>A0A4S3JB41</accession>
<evidence type="ECO:0000313" key="3">
    <source>
        <dbReference type="EMBL" id="THC92270.1"/>
    </source>
</evidence>
<evidence type="ECO:0000313" key="5">
    <source>
        <dbReference type="Proteomes" id="UP000324241"/>
    </source>
</evidence>
<feature type="compositionally biased region" description="Polar residues" evidence="1">
    <location>
        <begin position="376"/>
        <end position="406"/>
    </location>
</feature>
<dbReference type="RefSeq" id="XP_033422407.1">
    <property type="nucleotide sequence ID" value="XM_033574389.1"/>
</dbReference>
<feature type="compositionally biased region" description="Polar residues" evidence="1">
    <location>
        <begin position="81"/>
        <end position="93"/>
    </location>
</feature>
<dbReference type="AlphaFoldDB" id="A0A4S3JB41"/>
<feature type="region of interest" description="Disordered" evidence="1">
    <location>
        <begin position="435"/>
        <end position="482"/>
    </location>
</feature>
<protein>
    <submittedName>
        <fullName evidence="3">Uncharacterized protein</fullName>
    </submittedName>
</protein>
<dbReference type="EMBL" id="QUQM01000005">
    <property type="protein sequence ID" value="KAA8643045.1"/>
    <property type="molecule type" value="Genomic_DNA"/>
</dbReference>
<comment type="caution">
    <text evidence="3">The sequence shown here is derived from an EMBL/GenBank/DDBJ whole genome shotgun (WGS) entry which is preliminary data.</text>
</comment>